<evidence type="ECO:0000313" key="1">
    <source>
        <dbReference type="EMBL" id="KAI9454265.1"/>
    </source>
</evidence>
<protein>
    <submittedName>
        <fullName evidence="1">Oxysterol-binding protein</fullName>
    </submittedName>
</protein>
<evidence type="ECO:0000313" key="2">
    <source>
        <dbReference type="Proteomes" id="UP001207468"/>
    </source>
</evidence>
<gene>
    <name evidence="1" type="ORF">F5148DRAFT_1230223</name>
</gene>
<keyword evidence="2" id="KW-1185">Reference proteome</keyword>
<reference evidence="1" key="1">
    <citation type="submission" date="2021-03" db="EMBL/GenBank/DDBJ databases">
        <title>Evolutionary priming and transition to the ectomycorrhizal habit in an iconic lineage of mushroom-forming fungi: is preadaptation a requirement?</title>
        <authorList>
            <consortium name="DOE Joint Genome Institute"/>
            <person name="Looney B.P."/>
            <person name="Miyauchi S."/>
            <person name="Morin E."/>
            <person name="Drula E."/>
            <person name="Courty P.E."/>
            <person name="Chicoki N."/>
            <person name="Fauchery L."/>
            <person name="Kohler A."/>
            <person name="Kuo A."/>
            <person name="LaButti K."/>
            <person name="Pangilinan J."/>
            <person name="Lipzen A."/>
            <person name="Riley R."/>
            <person name="Andreopoulos W."/>
            <person name="He G."/>
            <person name="Johnson J."/>
            <person name="Barry K.W."/>
            <person name="Grigoriev I.V."/>
            <person name="Nagy L."/>
            <person name="Hibbett D."/>
            <person name="Henrissat B."/>
            <person name="Matheny P.B."/>
            <person name="Labbe J."/>
            <person name="Martin A.F."/>
        </authorList>
    </citation>
    <scope>NUCLEOTIDE SEQUENCE</scope>
    <source>
        <strain evidence="1">BPL698</strain>
    </source>
</reference>
<name>A0ACC0TZX3_9AGAM</name>
<comment type="caution">
    <text evidence="1">The sequence shown here is derived from an EMBL/GenBank/DDBJ whole genome shotgun (WGS) entry which is preliminary data.</text>
</comment>
<dbReference type="EMBL" id="JAGFNK010000279">
    <property type="protein sequence ID" value="KAI9454265.1"/>
    <property type="molecule type" value="Genomic_DNA"/>
</dbReference>
<accession>A0ACC0TZX3</accession>
<sequence length="389" mass="43650">MSESIEDQPGDAVPASQKSTWTQFIKSIANVSGDLSSLTAPPFILSPVSLTEFPAYWCERPDLFATIAEGKTPEDRARRVLKWFISTLKGQYTSRNETMGSEKKPLNPVLGELFYGHWPDRDGRGLTTLVVEQVSHHPPITAYHIANPSRGITLQGHNAQKTSFSGGNIIVKQVGHATLTVSLRDGKKEDYLITLPRLRIEGLWYGSPYIELTESSYIQSSSGWLSTIKYQGKGYFSGKSHSFKADLTPPIGSGSSYRASSFEGQWNTTSKNLRTGAVFTDVTGPKEEVTVGPVDDQTEWESRRLWHKVAKGIRESDFETAAREKGRIENEQRQRRRDEATAGTTWELKHFTHEDDDPLYERLGRLFKLVPPTEDVYVFKNNGPTFEDA</sequence>
<organism evidence="1 2">
    <name type="scientific">Russula earlei</name>
    <dbReference type="NCBI Taxonomy" id="71964"/>
    <lineage>
        <taxon>Eukaryota</taxon>
        <taxon>Fungi</taxon>
        <taxon>Dikarya</taxon>
        <taxon>Basidiomycota</taxon>
        <taxon>Agaricomycotina</taxon>
        <taxon>Agaricomycetes</taxon>
        <taxon>Russulales</taxon>
        <taxon>Russulaceae</taxon>
        <taxon>Russula</taxon>
    </lineage>
</organism>
<proteinExistence type="predicted"/>
<dbReference type="Proteomes" id="UP001207468">
    <property type="component" value="Unassembled WGS sequence"/>
</dbReference>